<dbReference type="Proteomes" id="UP000439903">
    <property type="component" value="Unassembled WGS sequence"/>
</dbReference>
<keyword evidence="3" id="KW-1185">Reference proteome</keyword>
<evidence type="ECO:0000313" key="3">
    <source>
        <dbReference type="Proteomes" id="UP000439903"/>
    </source>
</evidence>
<evidence type="ECO:0000313" key="2">
    <source>
        <dbReference type="EMBL" id="KAF0465757.1"/>
    </source>
</evidence>
<evidence type="ECO:0000256" key="1">
    <source>
        <dbReference type="SAM" id="MobiDB-lite"/>
    </source>
</evidence>
<reference evidence="2 3" key="1">
    <citation type="journal article" date="2019" name="Environ. Microbiol.">
        <title>At the nexus of three kingdoms: the genome of the mycorrhizal fungus Gigaspora margarita provides insights into plant, endobacterial and fungal interactions.</title>
        <authorList>
            <person name="Venice F."/>
            <person name="Ghignone S."/>
            <person name="Salvioli di Fossalunga A."/>
            <person name="Amselem J."/>
            <person name="Novero M."/>
            <person name="Xianan X."/>
            <person name="Sedzielewska Toro K."/>
            <person name="Morin E."/>
            <person name="Lipzen A."/>
            <person name="Grigoriev I.V."/>
            <person name="Henrissat B."/>
            <person name="Martin F.M."/>
            <person name="Bonfante P."/>
        </authorList>
    </citation>
    <scope>NUCLEOTIDE SEQUENCE [LARGE SCALE GENOMIC DNA]</scope>
    <source>
        <strain evidence="2 3">BEG34</strain>
    </source>
</reference>
<dbReference type="OrthoDB" id="2394823at2759"/>
<name>A0A8H3XK96_GIGMA</name>
<protein>
    <submittedName>
        <fullName evidence="2">Uncharacterized protein</fullName>
    </submittedName>
</protein>
<sequence>MDDLLPGDQAHSKKPLMELNQNDSVEPEYYDAKKRTKIIYSWEDAIDKIDFRNTSKKDWIFESYNLSNEFRDFQKITIQQVKENPHLCYKKDIQKILCLSNIMLIERIKPTYLSCDLASWNTICRRKTSSYLPSVVNNIVLEYSLLLNSFTSLEEMEDRWCENFSRVTELNKEDRANFCKFQIILRNFFLLGFINKDNEDTFVHNTLYNLNNEIFRDPMLELVWANSESSASKSRRLSNKENDNVKGNKPDFKILTNTRDEILFGEGKPKDSSSVLVKKDFIKLAEFQAGTLDELIKKYGNKIGMISFGIWVCGEHIRVYDMDLNYDGIYRMILIADVCVPIEREKIVGLLPVLEAFYNIKHHIAELLTVIASNTPPSSLSRSSYGRMPTLHQNLSGLQLLELSPTKNISSLIESDSDEEKGITPNPLPEIEDSSTQSESSTEPETSTTSLPQDIIGIDVLAHTDDDSAEILDFVETIHKERISKKGTENITQVIADGIQDNIISDESKAQSFASSNHVIEISATARRQNSDTSHYSTWHNYLIKQLMPNIML</sequence>
<accession>A0A8H3XK96</accession>
<organism evidence="2 3">
    <name type="scientific">Gigaspora margarita</name>
    <dbReference type="NCBI Taxonomy" id="4874"/>
    <lineage>
        <taxon>Eukaryota</taxon>
        <taxon>Fungi</taxon>
        <taxon>Fungi incertae sedis</taxon>
        <taxon>Mucoromycota</taxon>
        <taxon>Glomeromycotina</taxon>
        <taxon>Glomeromycetes</taxon>
        <taxon>Diversisporales</taxon>
        <taxon>Gigasporaceae</taxon>
        <taxon>Gigaspora</taxon>
    </lineage>
</organism>
<proteinExistence type="predicted"/>
<dbReference type="AlphaFoldDB" id="A0A8H3XK96"/>
<dbReference type="EMBL" id="WTPW01000968">
    <property type="protein sequence ID" value="KAF0465757.1"/>
    <property type="molecule type" value="Genomic_DNA"/>
</dbReference>
<feature type="region of interest" description="Disordered" evidence="1">
    <location>
        <begin position="412"/>
        <end position="454"/>
    </location>
</feature>
<comment type="caution">
    <text evidence="2">The sequence shown here is derived from an EMBL/GenBank/DDBJ whole genome shotgun (WGS) entry which is preliminary data.</text>
</comment>
<feature type="compositionally biased region" description="Low complexity" evidence="1">
    <location>
        <begin position="434"/>
        <end position="450"/>
    </location>
</feature>
<gene>
    <name evidence="2" type="ORF">F8M41_026205</name>
</gene>